<keyword evidence="2" id="KW-1185">Reference proteome</keyword>
<dbReference type="InterPro" id="IPR029060">
    <property type="entry name" value="PIN-like_dom_sf"/>
</dbReference>
<gene>
    <name evidence="1" type="ORF">THIOM_005274</name>
</gene>
<proteinExistence type="predicted"/>
<comment type="caution">
    <text evidence="1">The sequence shown here is derived from an EMBL/GenBank/DDBJ whole genome shotgun (WGS) entry which is preliminary data.</text>
</comment>
<dbReference type="CDD" id="cd18687">
    <property type="entry name" value="PIN_VapC-like"/>
    <property type="match status" value="1"/>
</dbReference>
<organism evidence="1 2">
    <name type="scientific">Candidatus Thiomargarita nelsonii</name>
    <dbReference type="NCBI Taxonomy" id="1003181"/>
    <lineage>
        <taxon>Bacteria</taxon>
        <taxon>Pseudomonadati</taxon>
        <taxon>Pseudomonadota</taxon>
        <taxon>Gammaproteobacteria</taxon>
        <taxon>Thiotrichales</taxon>
        <taxon>Thiotrichaceae</taxon>
        <taxon>Thiomargarita</taxon>
    </lineage>
</organism>
<reference evidence="1 2" key="1">
    <citation type="submission" date="2016-05" db="EMBL/GenBank/DDBJ databases">
        <title>Single-cell genome of chain-forming Candidatus Thiomargarita nelsonii and comparison to other large sulfur-oxidizing bacteria.</title>
        <authorList>
            <person name="Winkel M."/>
            <person name="Salman V."/>
            <person name="Woyke T."/>
            <person name="Schulz-Vogt H."/>
            <person name="Richter M."/>
            <person name="Flood B."/>
            <person name="Bailey J."/>
            <person name="Amann R."/>
            <person name="Mussmann M."/>
        </authorList>
    </citation>
    <scope>NUCLEOTIDE SEQUENCE [LARGE SCALE GENOMIC DNA]</scope>
    <source>
        <strain evidence="1 2">THI036</strain>
    </source>
</reference>
<protein>
    <submittedName>
        <fullName evidence="1">Protein containing PilT protein</fullName>
    </submittedName>
</protein>
<evidence type="ECO:0000313" key="2">
    <source>
        <dbReference type="Proteomes" id="UP000076962"/>
    </source>
</evidence>
<dbReference type="Proteomes" id="UP000076962">
    <property type="component" value="Unassembled WGS sequence"/>
</dbReference>
<dbReference type="EMBL" id="LUTY01002942">
    <property type="protein sequence ID" value="OAD19109.1"/>
    <property type="molecule type" value="Genomic_DNA"/>
</dbReference>
<dbReference type="PATRIC" id="fig|1003181.4.peg.6995"/>
<dbReference type="AlphaFoldDB" id="A0A176RTN6"/>
<accession>A0A176RTN6</accession>
<dbReference type="Gene3D" id="3.40.50.1010">
    <property type="entry name" value="5'-nuclease"/>
    <property type="match status" value="1"/>
</dbReference>
<name>A0A176RTN6_9GAMM</name>
<dbReference type="SUPFAM" id="SSF88723">
    <property type="entry name" value="PIN domain-like"/>
    <property type="match status" value="1"/>
</dbReference>
<sequence>MHWTHQWWNENSQKFELMTSAAVIAELSKGTSEKTSARIALLDGMEILTITDEVIEIAHIYIDKFVMPKDPQGDALHLAIASYYKIDTLLTWNCRHLANANKFNHIRRVNYEIGLSTPILATPLNYLNGGK</sequence>
<evidence type="ECO:0000313" key="1">
    <source>
        <dbReference type="EMBL" id="OAD19109.1"/>
    </source>
</evidence>